<protein>
    <submittedName>
        <fullName evidence="5">Ureidoglycolate lyase</fullName>
        <ecNumber evidence="5">3.5.1.116</ecNumber>
    </submittedName>
</protein>
<dbReference type="GO" id="GO:0006144">
    <property type="term" value="P:purine nucleobase metabolic process"/>
    <property type="evidence" value="ECO:0007669"/>
    <property type="project" value="UniProtKB-KW"/>
</dbReference>
<dbReference type="GO" id="GO:0000256">
    <property type="term" value="P:allantoin catabolic process"/>
    <property type="evidence" value="ECO:0007669"/>
    <property type="project" value="InterPro"/>
</dbReference>
<dbReference type="Gene3D" id="2.60.120.480">
    <property type="entry name" value="Ureidoglycolate hydrolase"/>
    <property type="match status" value="1"/>
</dbReference>
<dbReference type="NCBIfam" id="NF009932">
    <property type="entry name" value="PRK13395.1"/>
    <property type="match status" value="1"/>
</dbReference>
<dbReference type="InterPro" id="IPR011051">
    <property type="entry name" value="RmlC_Cupin_sf"/>
</dbReference>
<evidence type="ECO:0000256" key="4">
    <source>
        <dbReference type="ARBA" id="ARBA00047684"/>
    </source>
</evidence>
<dbReference type="InterPro" id="IPR007247">
    <property type="entry name" value="Ureidogly_lyase"/>
</dbReference>
<dbReference type="OrthoDB" id="9804602at2"/>
<keyword evidence="5" id="KW-0378">Hydrolase</keyword>
<dbReference type="EMBL" id="NJIH01000003">
    <property type="protein sequence ID" value="OWT64151.1"/>
    <property type="molecule type" value="Genomic_DNA"/>
</dbReference>
<evidence type="ECO:0000313" key="5">
    <source>
        <dbReference type="EMBL" id="OWT64151.1"/>
    </source>
</evidence>
<gene>
    <name evidence="5" type="ORF">CEY11_05260</name>
</gene>
<dbReference type="SUPFAM" id="SSF51182">
    <property type="entry name" value="RmlC-like cupins"/>
    <property type="match status" value="1"/>
</dbReference>
<comment type="caution">
    <text evidence="5">The sequence shown here is derived from an EMBL/GenBank/DDBJ whole genome shotgun (WGS) entry which is preliminary data.</text>
</comment>
<name>A0A225MX51_9BURK</name>
<comment type="catalytic activity">
    <reaction evidence="4">
        <text>(S)-ureidoglycolate = urea + glyoxylate</text>
        <dbReference type="Rhea" id="RHEA:11304"/>
        <dbReference type="ChEBI" id="CHEBI:16199"/>
        <dbReference type="ChEBI" id="CHEBI:36655"/>
        <dbReference type="ChEBI" id="CHEBI:57296"/>
        <dbReference type="EC" id="4.3.2.3"/>
    </reaction>
</comment>
<dbReference type="Pfam" id="PF04115">
    <property type="entry name" value="Ureidogly_lyase"/>
    <property type="match status" value="1"/>
</dbReference>
<dbReference type="PIRSF" id="PIRSF017306">
    <property type="entry name" value="Ureidogly_hydro"/>
    <property type="match status" value="1"/>
</dbReference>
<evidence type="ECO:0000313" key="6">
    <source>
        <dbReference type="Proteomes" id="UP000214603"/>
    </source>
</evidence>
<keyword evidence="6" id="KW-1185">Reference proteome</keyword>
<dbReference type="CDD" id="cd20298">
    <property type="entry name" value="cupin_UAH"/>
    <property type="match status" value="1"/>
</dbReference>
<dbReference type="RefSeq" id="WP_088602733.1">
    <property type="nucleotide sequence ID" value="NZ_NJIH01000003.1"/>
</dbReference>
<sequence>MKAAVLTVQALERESFAPFGDVIETEAAARHFSINEGNTERYHDLARIDPGAEGRAIVSIFRGLPRALPFEISMMERHPRASQAFVPLSGRPYLVAVAPAGPAPRLEDIRVYACRGSQGVNYAAGVWHHPLMALDDVSDFLVIDRDGPGENCDVVQLERTGLITKPEVQAALGGA</sequence>
<dbReference type="PANTHER" id="PTHR21221">
    <property type="entry name" value="UREIDOGLYCOLATE HYDROLASE"/>
    <property type="match status" value="1"/>
</dbReference>
<keyword evidence="3 5" id="KW-0456">Lyase</keyword>
<dbReference type="EC" id="3.5.1.116" evidence="5"/>
<dbReference type="InterPro" id="IPR024060">
    <property type="entry name" value="Ureidoglycolate_lyase_dom_sf"/>
</dbReference>
<dbReference type="Proteomes" id="UP000214603">
    <property type="component" value="Unassembled WGS sequence"/>
</dbReference>
<dbReference type="GO" id="GO:0050385">
    <property type="term" value="F:ureidoglycolate lyase activity"/>
    <property type="evidence" value="ECO:0007669"/>
    <property type="project" value="UniProtKB-EC"/>
</dbReference>
<dbReference type="PANTHER" id="PTHR21221:SF1">
    <property type="entry name" value="UREIDOGLYCOLATE LYASE"/>
    <property type="match status" value="1"/>
</dbReference>
<proteinExistence type="predicted"/>
<reference evidence="6" key="1">
    <citation type="submission" date="2017-06" db="EMBL/GenBank/DDBJ databases">
        <title>Herbaspirillum phytohormonus sp. nov., isolated from the root nodule of Robinia pseudoacacia in lead-zinc mine.</title>
        <authorList>
            <person name="Fan M."/>
            <person name="Lin Y."/>
        </authorList>
    </citation>
    <scope>NUCLEOTIDE SEQUENCE [LARGE SCALE GENOMIC DNA]</scope>
    <source>
        <strain evidence="6">SC-089</strain>
    </source>
</reference>
<organism evidence="5 6">
    <name type="scientific">Candidimonas nitroreducens</name>
    <dbReference type="NCBI Taxonomy" id="683354"/>
    <lineage>
        <taxon>Bacteria</taxon>
        <taxon>Pseudomonadati</taxon>
        <taxon>Pseudomonadota</taxon>
        <taxon>Betaproteobacteria</taxon>
        <taxon>Burkholderiales</taxon>
        <taxon>Alcaligenaceae</taxon>
        <taxon>Candidimonas</taxon>
    </lineage>
</organism>
<dbReference type="GO" id="GO:0004848">
    <property type="term" value="F:ureidoglycolate hydrolase activity"/>
    <property type="evidence" value="ECO:0007669"/>
    <property type="project" value="UniProtKB-EC"/>
</dbReference>
<dbReference type="AlphaFoldDB" id="A0A225MX51"/>
<dbReference type="InterPro" id="IPR047233">
    <property type="entry name" value="UAH_cupin"/>
</dbReference>
<evidence type="ECO:0000256" key="3">
    <source>
        <dbReference type="ARBA" id="ARBA00023239"/>
    </source>
</evidence>
<evidence type="ECO:0000256" key="1">
    <source>
        <dbReference type="ARBA" id="ARBA00011738"/>
    </source>
</evidence>
<accession>A0A225MX51</accession>
<evidence type="ECO:0000256" key="2">
    <source>
        <dbReference type="ARBA" id="ARBA00022631"/>
    </source>
</evidence>
<comment type="subunit">
    <text evidence="1">Homodimer.</text>
</comment>
<keyword evidence="2" id="KW-0659">Purine metabolism</keyword>